<evidence type="ECO:0000256" key="1">
    <source>
        <dbReference type="ARBA" id="ARBA00004651"/>
    </source>
</evidence>
<dbReference type="PANTHER" id="PTHR30213">
    <property type="entry name" value="INNER MEMBRANE PROTEIN YHJD"/>
    <property type="match status" value="1"/>
</dbReference>
<evidence type="ECO:0000313" key="9">
    <source>
        <dbReference type="Proteomes" id="UP000638560"/>
    </source>
</evidence>
<comment type="subcellular location">
    <subcellularLocation>
        <location evidence="1">Cell membrane</location>
        <topology evidence="1">Multi-pass membrane protein</topology>
    </subcellularLocation>
</comment>
<dbReference type="PIRSF" id="PIRSF035875">
    <property type="entry name" value="RNase_BN"/>
    <property type="match status" value="1"/>
</dbReference>
<evidence type="ECO:0000256" key="5">
    <source>
        <dbReference type="ARBA" id="ARBA00023136"/>
    </source>
</evidence>
<evidence type="ECO:0000256" key="7">
    <source>
        <dbReference type="SAM" id="Phobius"/>
    </source>
</evidence>
<dbReference type="Proteomes" id="UP000638560">
    <property type="component" value="Unassembled WGS sequence"/>
</dbReference>
<evidence type="ECO:0000313" key="8">
    <source>
        <dbReference type="EMBL" id="MBF9131770.1"/>
    </source>
</evidence>
<feature type="region of interest" description="Disordered" evidence="6">
    <location>
        <begin position="294"/>
        <end position="317"/>
    </location>
</feature>
<protein>
    <submittedName>
        <fullName evidence="8">YihY/virulence factor BrkB family protein</fullName>
    </submittedName>
</protein>
<sequence length="317" mass="34187">MSERQRAEHPGRLSRGSWWRVLRRTFREAQADNVTDWAAALTYYGVLSLFPALLVLVSVVGLLGDSAVRGLRDVVRDVVPAQAARDILLGGITQVQGSAGIASLVAVLGVLGAFWTASGYIGAFVRAANAIYDVPEGRPLVRTLLLRVGVTALVGLLVLVSLVILVFSGRLSAQVGRRLGIGSAGVTAWDIGKWPVLLLLVSLTFAVLYWATPNARQSFRWISPGGIFAVLVWAVASAGFALYAANFASYNKAYGSLAGVVVFLVWLWLSNLAILLGAELSAELERERTIQLGGPTDREPFVPLRDDRKLRKPGHDE</sequence>
<accession>A0ABS0GZZ9</accession>
<keyword evidence="5 7" id="KW-0472">Membrane</keyword>
<organism evidence="8 9">
    <name type="scientific">Plantactinospora alkalitolerans</name>
    <dbReference type="NCBI Taxonomy" id="2789879"/>
    <lineage>
        <taxon>Bacteria</taxon>
        <taxon>Bacillati</taxon>
        <taxon>Actinomycetota</taxon>
        <taxon>Actinomycetes</taxon>
        <taxon>Micromonosporales</taxon>
        <taxon>Micromonosporaceae</taxon>
        <taxon>Plantactinospora</taxon>
    </lineage>
</organism>
<keyword evidence="2" id="KW-1003">Cell membrane</keyword>
<dbReference type="InterPro" id="IPR017039">
    <property type="entry name" value="Virul_fac_BrkB"/>
</dbReference>
<evidence type="ECO:0000256" key="3">
    <source>
        <dbReference type="ARBA" id="ARBA00022692"/>
    </source>
</evidence>
<reference evidence="8 9" key="1">
    <citation type="submission" date="2020-11" db="EMBL/GenBank/DDBJ databases">
        <title>A novel isolate from a Black sea contaminated sediment with potential to produce alkanes: Plantactinospora alkalitolerans sp. nov.</title>
        <authorList>
            <person name="Carro L."/>
            <person name="Veyisoglu A."/>
            <person name="Guven K."/>
            <person name="Schumann P."/>
            <person name="Klenk H.-P."/>
            <person name="Sahin N."/>
        </authorList>
    </citation>
    <scope>NUCLEOTIDE SEQUENCE [LARGE SCALE GENOMIC DNA]</scope>
    <source>
        <strain evidence="8 9">S1510</strain>
    </source>
</reference>
<feature type="transmembrane region" description="Helical" evidence="7">
    <location>
        <begin position="257"/>
        <end position="278"/>
    </location>
</feature>
<dbReference type="RefSeq" id="WP_196203313.1">
    <property type="nucleotide sequence ID" value="NZ_JADPUN010000208.1"/>
</dbReference>
<dbReference type="EMBL" id="JADPUN010000208">
    <property type="protein sequence ID" value="MBF9131770.1"/>
    <property type="molecule type" value="Genomic_DNA"/>
</dbReference>
<feature type="transmembrane region" description="Helical" evidence="7">
    <location>
        <begin position="101"/>
        <end position="123"/>
    </location>
</feature>
<keyword evidence="4 7" id="KW-1133">Transmembrane helix</keyword>
<evidence type="ECO:0000256" key="6">
    <source>
        <dbReference type="SAM" id="MobiDB-lite"/>
    </source>
</evidence>
<feature type="transmembrane region" description="Helical" evidence="7">
    <location>
        <begin position="224"/>
        <end position="245"/>
    </location>
</feature>
<dbReference type="PANTHER" id="PTHR30213:SF0">
    <property type="entry name" value="UPF0761 MEMBRANE PROTEIN YIHY"/>
    <property type="match status" value="1"/>
</dbReference>
<gene>
    <name evidence="8" type="ORF">I0C86_22795</name>
</gene>
<comment type="caution">
    <text evidence="8">The sequence shown here is derived from an EMBL/GenBank/DDBJ whole genome shotgun (WGS) entry which is preliminary data.</text>
</comment>
<feature type="transmembrane region" description="Helical" evidence="7">
    <location>
        <begin position="194"/>
        <end position="212"/>
    </location>
</feature>
<dbReference type="Pfam" id="PF03631">
    <property type="entry name" value="Virul_fac_BrkB"/>
    <property type="match status" value="1"/>
</dbReference>
<feature type="transmembrane region" description="Helical" evidence="7">
    <location>
        <begin position="41"/>
        <end position="63"/>
    </location>
</feature>
<dbReference type="NCBIfam" id="TIGR00765">
    <property type="entry name" value="yihY_not_rbn"/>
    <property type="match status" value="1"/>
</dbReference>
<proteinExistence type="predicted"/>
<keyword evidence="9" id="KW-1185">Reference proteome</keyword>
<keyword evidence="3 7" id="KW-0812">Transmembrane</keyword>
<feature type="transmembrane region" description="Helical" evidence="7">
    <location>
        <begin position="144"/>
        <end position="167"/>
    </location>
</feature>
<feature type="compositionally biased region" description="Basic and acidic residues" evidence="6">
    <location>
        <begin position="296"/>
        <end position="317"/>
    </location>
</feature>
<evidence type="ECO:0000256" key="2">
    <source>
        <dbReference type="ARBA" id="ARBA00022475"/>
    </source>
</evidence>
<name>A0ABS0GZZ9_9ACTN</name>
<evidence type="ECO:0000256" key="4">
    <source>
        <dbReference type="ARBA" id="ARBA00022989"/>
    </source>
</evidence>